<dbReference type="Pfam" id="PF13579">
    <property type="entry name" value="Glyco_trans_4_4"/>
    <property type="match status" value="1"/>
</dbReference>
<dbReference type="PANTHER" id="PTHR45947">
    <property type="entry name" value="SULFOQUINOVOSYL TRANSFERASE SQD2"/>
    <property type="match status" value="1"/>
</dbReference>
<feature type="domain" description="Glycosyltransferase subfamily 4-like N-terminal" evidence="5">
    <location>
        <begin position="148"/>
        <end position="326"/>
    </location>
</feature>
<evidence type="ECO:0000313" key="6">
    <source>
        <dbReference type="EMBL" id="MFC5379510.1"/>
    </source>
</evidence>
<dbReference type="Pfam" id="PF13524">
    <property type="entry name" value="Glyco_trans_1_2"/>
    <property type="match status" value="1"/>
</dbReference>
<proteinExistence type="predicted"/>
<dbReference type="Proteomes" id="UP001596122">
    <property type="component" value="Unassembled WGS sequence"/>
</dbReference>
<organism evidence="6 7">
    <name type="scientific">Aquipuribacter nitratireducens</name>
    <dbReference type="NCBI Taxonomy" id="650104"/>
    <lineage>
        <taxon>Bacteria</taxon>
        <taxon>Bacillati</taxon>
        <taxon>Actinomycetota</taxon>
        <taxon>Actinomycetes</taxon>
        <taxon>Micrococcales</taxon>
        <taxon>Intrasporangiaceae</taxon>
        <taxon>Aquipuribacter</taxon>
    </lineage>
</organism>
<evidence type="ECO:0000256" key="2">
    <source>
        <dbReference type="ARBA" id="ARBA00022676"/>
    </source>
</evidence>
<sequence>MRDVARRSGATDLLREAVRRSYPLRRRLWRVRERLRTRLLGARPAPVVRRRRVDRPLPPELRATLAAARAVLTEHGDLTGAATVLADVTYADVRDNRPAEALLAHVRGLHGLRPEAVPVPPRQHAALYSPRRDAVVYVAYSAPPHLSNGYAQRTGGLTSALAGLGRDVRVVTRPGFPWDEVEGVGRAERRVVPLDGATLVLTPGADRQRDQFLEYLAVSADLVAREARAHRAGVVHAASNYTTGLAGLIAARRLGVPFVYEVRGLWEVTGASANPGYADSEMFRLQRDLEALCAREADHVLAITEQVKDELVRRGVDADRISLAPNSVDVDDYAPLDRVDLGPTGVDLPPGVPVVGYAGSFVQYEGLDVLLDAVALLRERGVPLHLLLVGDGKEGPRLRERTAALGLQGHVTFTGRVDHVQARRLMHLFDVVAVPRRSLAVTELVSALKPLEALATARPLVVTSVAPHVVYTQDGTTGSLAAPDDAGSLADALEPYLRDGTLRAETGRRGRAWVVEHRSWQSTAARVAAVHDALVTVGTGAQPGRPLADLRVGLVADRFTTDTFGAEVQPVRLVPGDTGDVLDGLDLLLVESAWEGNGGAWTKLVGCYEDTGLDRLAELVEACRERGVPTVFWNKEDPVHYRRFAPAAALFDHVLTTDATMIRRYMREPGTLNRTVSSLPFAAQPLLHRPVATQPLDSFVAYAGTYYGDRYPDRSAELDDLLDAAAEVGLTVYDRQLLHPDSPYHFPERFSGAVRGGLPYDAMVEAYRHHPVHLNVNSVTDSPTMFSRRVVEIAASGAAVLSGRGRGVVETLGDDFPVVADRTEAAAVLHRWHDEPHERLVDALAMFRAVHRAHLVGHRLAHVARTVGLAVEGPAAPPCTLVVDRVDTAVVEAVLRQTVHPTALATPAPDPTVAQVAAMSGIRLVAPDEAPADAARLEAGADDVLTWPETLVEDVLHVARAVGRDVVVDRRPVTRTTPLVVDPASPAGEGLGLGPDGADALAAPTGPRLLVPGDERSPVVLHHATPAPRDRLEVRPRPHRVLVAGHDLKFAEPLLARLRAEGHEVLEDRWQGHNQHDAARSEELLGQADVVLCEWLLGNAAWYSRRVRPGQRLVGRLHAQELRSNLLAAVRLDRFDDVMFVGPHVRDVVTLRLGLDAARTSVVPNYVDVAALRLDKTPEAARTIGFVGMTPRAKRLDLALDVVAGIRERGHDVVLRVRGKRPEDYPWMKDRPDELAWYEGQLARLTEDPRLAGAVHLDGFGEMPQWYRQVGFVLSTSDHESFHLTVADGAASGAVPLLLAWPGADRVYPPSWVSASVDALVDRAVGVLEDDTAAARAREGYRRTAAQLFDPEETMTAFCRSLFGPEG</sequence>
<accession>A0ABW0GHX6</accession>
<dbReference type="InterPro" id="IPR028098">
    <property type="entry name" value="Glyco_trans_4-like_N"/>
</dbReference>
<name>A0ABW0GHX6_9MICO</name>
<evidence type="ECO:0000256" key="1">
    <source>
        <dbReference type="ARBA" id="ARBA00021292"/>
    </source>
</evidence>
<protein>
    <recommendedName>
        <fullName evidence="1">D-inositol 3-phosphate glycosyltransferase</fullName>
    </recommendedName>
</protein>
<feature type="domain" description="Spore protein YkvP/CgeB glycosyl transferase-like" evidence="4">
    <location>
        <begin position="753"/>
        <end position="862"/>
    </location>
</feature>
<dbReference type="GO" id="GO:0016757">
    <property type="term" value="F:glycosyltransferase activity"/>
    <property type="evidence" value="ECO:0007669"/>
    <property type="project" value="UniProtKB-KW"/>
</dbReference>
<evidence type="ECO:0000256" key="3">
    <source>
        <dbReference type="ARBA" id="ARBA00022679"/>
    </source>
</evidence>
<dbReference type="Pfam" id="PF13692">
    <property type="entry name" value="Glyco_trans_1_4"/>
    <property type="match status" value="2"/>
</dbReference>
<evidence type="ECO:0000259" key="4">
    <source>
        <dbReference type="Pfam" id="PF13524"/>
    </source>
</evidence>
<dbReference type="PANTHER" id="PTHR45947:SF3">
    <property type="entry name" value="SULFOQUINOVOSYL TRANSFERASE SQD2"/>
    <property type="match status" value="1"/>
</dbReference>
<reference evidence="7" key="1">
    <citation type="journal article" date="2019" name="Int. J. Syst. Evol. Microbiol.">
        <title>The Global Catalogue of Microorganisms (GCM) 10K type strain sequencing project: providing services to taxonomists for standard genome sequencing and annotation.</title>
        <authorList>
            <consortium name="The Broad Institute Genomics Platform"/>
            <consortium name="The Broad Institute Genome Sequencing Center for Infectious Disease"/>
            <person name="Wu L."/>
            <person name="Ma J."/>
        </authorList>
    </citation>
    <scope>NUCLEOTIDE SEQUENCE [LARGE SCALE GENOMIC DNA]</scope>
    <source>
        <strain evidence="7">CCUG 43114</strain>
    </source>
</reference>
<dbReference type="InterPro" id="IPR055259">
    <property type="entry name" value="YkvP/CgeB_Glyco_trans-like"/>
</dbReference>
<dbReference type="EMBL" id="JBHSLD010000001">
    <property type="protein sequence ID" value="MFC5379510.1"/>
    <property type="molecule type" value="Genomic_DNA"/>
</dbReference>
<dbReference type="Gene3D" id="3.40.50.2000">
    <property type="entry name" value="Glycogen Phosphorylase B"/>
    <property type="match status" value="3"/>
</dbReference>
<comment type="caution">
    <text evidence="6">The sequence shown here is derived from an EMBL/GenBank/DDBJ whole genome shotgun (WGS) entry which is preliminary data.</text>
</comment>
<dbReference type="CDD" id="cd03794">
    <property type="entry name" value="GT4_WbuB-like"/>
    <property type="match status" value="1"/>
</dbReference>
<keyword evidence="2 6" id="KW-0328">Glycosyltransferase</keyword>
<dbReference type="InterPro" id="IPR050194">
    <property type="entry name" value="Glycosyltransferase_grp1"/>
</dbReference>
<dbReference type="RefSeq" id="WP_340266234.1">
    <property type="nucleotide sequence ID" value="NZ_JBBEOG010000001.1"/>
</dbReference>
<gene>
    <name evidence="6" type="ORF">ACFPJ6_01770</name>
</gene>
<keyword evidence="3 6" id="KW-0808">Transferase</keyword>
<keyword evidence="7" id="KW-1185">Reference proteome</keyword>
<evidence type="ECO:0000313" key="7">
    <source>
        <dbReference type="Proteomes" id="UP001596122"/>
    </source>
</evidence>
<evidence type="ECO:0000259" key="5">
    <source>
        <dbReference type="Pfam" id="PF13579"/>
    </source>
</evidence>
<dbReference type="SUPFAM" id="SSF53756">
    <property type="entry name" value="UDP-Glycosyltransferase/glycogen phosphorylase"/>
    <property type="match status" value="2"/>
</dbReference>
<dbReference type="CDD" id="cd03801">
    <property type="entry name" value="GT4_PimA-like"/>
    <property type="match status" value="1"/>
</dbReference>